<organism evidence="1 2">
    <name type="scientific">Candidatus Falkowbacteria bacterium RBG_13_39_14</name>
    <dbReference type="NCBI Taxonomy" id="1797985"/>
    <lineage>
        <taxon>Bacteria</taxon>
        <taxon>Candidatus Falkowiibacteriota</taxon>
    </lineage>
</organism>
<proteinExistence type="predicted"/>
<evidence type="ECO:0000313" key="1">
    <source>
        <dbReference type="EMBL" id="OGF22547.1"/>
    </source>
</evidence>
<name>A0A1F5S7B1_9BACT</name>
<gene>
    <name evidence="1" type="ORF">A2Y83_04255</name>
</gene>
<evidence type="ECO:0000313" key="2">
    <source>
        <dbReference type="Proteomes" id="UP000178323"/>
    </source>
</evidence>
<accession>A0A1F5S7B1</accession>
<sequence>MAYIFIDESGNFNKEADGKYFVVGSFTVGDQRRTNKAFRSWTHNRFPKKMRTQSEIKASRQNNFHILHPIFTPSLSDTQSQNYHRSLATVQILLNRIVQI</sequence>
<evidence type="ECO:0008006" key="3">
    <source>
        <dbReference type="Google" id="ProtNLM"/>
    </source>
</evidence>
<dbReference type="InterPro" id="IPR024524">
    <property type="entry name" value="DUF3800"/>
</dbReference>
<comment type="caution">
    <text evidence="1">The sequence shown here is derived from an EMBL/GenBank/DDBJ whole genome shotgun (WGS) entry which is preliminary data.</text>
</comment>
<dbReference type="EMBL" id="MFFS01000022">
    <property type="protein sequence ID" value="OGF22547.1"/>
    <property type="molecule type" value="Genomic_DNA"/>
</dbReference>
<dbReference type="Pfam" id="PF12686">
    <property type="entry name" value="DUF3800"/>
    <property type="match status" value="1"/>
</dbReference>
<dbReference type="AlphaFoldDB" id="A0A1F5S7B1"/>
<reference evidence="1 2" key="1">
    <citation type="journal article" date="2016" name="Nat. Commun.">
        <title>Thousands of microbial genomes shed light on interconnected biogeochemical processes in an aquifer system.</title>
        <authorList>
            <person name="Anantharaman K."/>
            <person name="Brown C.T."/>
            <person name="Hug L.A."/>
            <person name="Sharon I."/>
            <person name="Castelle C.J."/>
            <person name="Probst A.J."/>
            <person name="Thomas B.C."/>
            <person name="Singh A."/>
            <person name="Wilkins M.J."/>
            <person name="Karaoz U."/>
            <person name="Brodie E.L."/>
            <person name="Williams K.H."/>
            <person name="Hubbard S.S."/>
            <person name="Banfield J.F."/>
        </authorList>
    </citation>
    <scope>NUCLEOTIDE SEQUENCE [LARGE SCALE GENOMIC DNA]</scope>
</reference>
<dbReference type="Proteomes" id="UP000178323">
    <property type="component" value="Unassembled WGS sequence"/>
</dbReference>
<protein>
    <recommendedName>
        <fullName evidence="3">DUF3800 domain-containing protein</fullName>
    </recommendedName>
</protein>